<evidence type="ECO:0000256" key="3">
    <source>
        <dbReference type="ARBA" id="ARBA00022692"/>
    </source>
</evidence>
<evidence type="ECO:0000313" key="8">
    <source>
        <dbReference type="Proteomes" id="UP000219546"/>
    </source>
</evidence>
<feature type="transmembrane region" description="Helical" evidence="6">
    <location>
        <begin position="325"/>
        <end position="350"/>
    </location>
</feature>
<keyword evidence="4 6" id="KW-1133">Transmembrane helix</keyword>
<feature type="transmembrane region" description="Helical" evidence="6">
    <location>
        <begin position="36"/>
        <end position="53"/>
    </location>
</feature>
<dbReference type="Proteomes" id="UP000219546">
    <property type="component" value="Unassembled WGS sequence"/>
</dbReference>
<evidence type="ECO:0000256" key="2">
    <source>
        <dbReference type="ARBA" id="ARBA00009773"/>
    </source>
</evidence>
<evidence type="ECO:0000256" key="6">
    <source>
        <dbReference type="SAM" id="Phobius"/>
    </source>
</evidence>
<comment type="similarity">
    <text evidence="2">Belongs to the autoinducer-2 exporter (AI-2E) (TC 2.A.86) family.</text>
</comment>
<dbReference type="Pfam" id="PF01594">
    <property type="entry name" value="AI-2E_transport"/>
    <property type="match status" value="1"/>
</dbReference>
<gene>
    <name evidence="7" type="ORF">SAMN05877753_105196</name>
</gene>
<evidence type="ECO:0000313" key="7">
    <source>
        <dbReference type="EMBL" id="SNX71434.1"/>
    </source>
</evidence>
<dbReference type="NCBIfam" id="TIGR02872">
    <property type="entry name" value="spore_ytvI"/>
    <property type="match status" value="1"/>
</dbReference>
<sequence length="375" mass="41835">MNPIFLFRTIRFFFVAGAVILGTILFFYISQYTYPFIIGMIIAFCINPFVNFLHRKAKLPRGLAVFLTLLLFFSMFIGLLMLLITEIISGTTYLADVVPRHLQITIDYLEHLLASQIIPLINLLTDYFNSLDANQQQTIITNIENVGTKIADSVSSFITNVLESIPSILTWFPNAATVLVFSLLSTFFISKDWDKFKALFAKLLPRKAKESGKNIFSDLQKALGGFIRAQATLISITTVIVLIGLLILRVDYAITIALIIGMVDILPYLGTGLIFVPWIIFELVGGNPNLGVGLIVLYVVVVVQRQLMEPKILSSSIGLDPLATLIALFMGFQIIGFLGLILGPIILVMVNTLQRTGIFKELWDYIKGKDESIKI</sequence>
<feature type="transmembrane region" description="Helical" evidence="6">
    <location>
        <begin position="168"/>
        <end position="189"/>
    </location>
</feature>
<feature type="transmembrane region" description="Helical" evidence="6">
    <location>
        <begin position="226"/>
        <end position="248"/>
    </location>
</feature>
<dbReference type="PANTHER" id="PTHR21716">
    <property type="entry name" value="TRANSMEMBRANE PROTEIN"/>
    <property type="match status" value="1"/>
</dbReference>
<dbReference type="EMBL" id="OAOP01000005">
    <property type="protein sequence ID" value="SNX71434.1"/>
    <property type="molecule type" value="Genomic_DNA"/>
</dbReference>
<dbReference type="RefSeq" id="WP_097159004.1">
    <property type="nucleotide sequence ID" value="NZ_JBEPMQ010000004.1"/>
</dbReference>
<evidence type="ECO:0000256" key="5">
    <source>
        <dbReference type="ARBA" id="ARBA00023136"/>
    </source>
</evidence>
<evidence type="ECO:0000256" key="4">
    <source>
        <dbReference type="ARBA" id="ARBA00022989"/>
    </source>
</evidence>
<feature type="transmembrane region" description="Helical" evidence="6">
    <location>
        <begin position="288"/>
        <end position="305"/>
    </location>
</feature>
<dbReference type="AlphaFoldDB" id="A0A285CV77"/>
<keyword evidence="8" id="KW-1185">Reference proteome</keyword>
<evidence type="ECO:0000256" key="1">
    <source>
        <dbReference type="ARBA" id="ARBA00004141"/>
    </source>
</evidence>
<organism evidence="7 8">
    <name type="scientific">Bacillus oleivorans</name>
    <dbReference type="NCBI Taxonomy" id="1448271"/>
    <lineage>
        <taxon>Bacteria</taxon>
        <taxon>Bacillati</taxon>
        <taxon>Bacillota</taxon>
        <taxon>Bacilli</taxon>
        <taxon>Bacillales</taxon>
        <taxon>Bacillaceae</taxon>
        <taxon>Bacillus</taxon>
    </lineage>
</organism>
<dbReference type="InterPro" id="IPR014227">
    <property type="entry name" value="YtvI-like"/>
</dbReference>
<comment type="subcellular location">
    <subcellularLocation>
        <location evidence="1">Membrane</location>
        <topology evidence="1">Multi-pass membrane protein</topology>
    </subcellularLocation>
</comment>
<reference evidence="7 8" key="1">
    <citation type="submission" date="2017-08" db="EMBL/GenBank/DDBJ databases">
        <authorList>
            <person name="de Groot N.N."/>
        </authorList>
    </citation>
    <scope>NUCLEOTIDE SEQUENCE [LARGE SCALE GENOMIC DNA]</scope>
    <source>
        <strain evidence="7 8">JC228</strain>
    </source>
</reference>
<dbReference type="InterPro" id="IPR002549">
    <property type="entry name" value="AI-2E-like"/>
</dbReference>
<name>A0A285CV77_9BACI</name>
<protein>
    <submittedName>
        <fullName evidence="7">Sporulation integral membrane protein YtvI</fullName>
    </submittedName>
</protein>
<dbReference type="GO" id="GO:0016020">
    <property type="term" value="C:membrane"/>
    <property type="evidence" value="ECO:0007669"/>
    <property type="project" value="UniProtKB-SubCell"/>
</dbReference>
<dbReference type="GO" id="GO:0055085">
    <property type="term" value="P:transmembrane transport"/>
    <property type="evidence" value="ECO:0007669"/>
    <property type="project" value="TreeGrafter"/>
</dbReference>
<keyword evidence="3 6" id="KW-0812">Transmembrane</keyword>
<feature type="transmembrane region" description="Helical" evidence="6">
    <location>
        <begin position="12"/>
        <end position="30"/>
    </location>
</feature>
<dbReference type="OrthoDB" id="9774361at2"/>
<feature type="transmembrane region" description="Helical" evidence="6">
    <location>
        <begin position="254"/>
        <end position="281"/>
    </location>
</feature>
<accession>A0A285CV77</accession>
<dbReference type="PANTHER" id="PTHR21716:SF68">
    <property type="entry name" value="TRANSPORT PROTEIN YTVI-RELATED"/>
    <property type="match status" value="1"/>
</dbReference>
<feature type="transmembrane region" description="Helical" evidence="6">
    <location>
        <begin position="65"/>
        <end position="84"/>
    </location>
</feature>
<keyword evidence="5 6" id="KW-0472">Membrane</keyword>
<proteinExistence type="inferred from homology"/>